<dbReference type="EMBL" id="JBBHJZ010000001">
    <property type="protein sequence ID" value="MEJ5975303.1"/>
    <property type="molecule type" value="Genomic_DNA"/>
</dbReference>
<keyword evidence="2" id="KW-1185">Reference proteome</keyword>
<gene>
    <name evidence="1" type="ORF">WG901_01545</name>
</gene>
<evidence type="ECO:0008006" key="3">
    <source>
        <dbReference type="Google" id="ProtNLM"/>
    </source>
</evidence>
<organism evidence="1 2">
    <name type="scientific">Novosphingobium anseongense</name>
    <dbReference type="NCBI Taxonomy" id="3133436"/>
    <lineage>
        <taxon>Bacteria</taxon>
        <taxon>Pseudomonadati</taxon>
        <taxon>Pseudomonadota</taxon>
        <taxon>Alphaproteobacteria</taxon>
        <taxon>Sphingomonadales</taxon>
        <taxon>Sphingomonadaceae</taxon>
        <taxon>Novosphingobium</taxon>
    </lineage>
</organism>
<reference evidence="1 2" key="1">
    <citation type="submission" date="2024-03" db="EMBL/GenBank/DDBJ databases">
        <authorList>
            <person name="Jo J.-H."/>
        </authorList>
    </citation>
    <scope>NUCLEOTIDE SEQUENCE [LARGE SCALE GENOMIC DNA]</scope>
    <source>
        <strain evidence="1 2">PS1R-30</strain>
    </source>
</reference>
<comment type="caution">
    <text evidence="1">The sequence shown here is derived from an EMBL/GenBank/DDBJ whole genome shotgun (WGS) entry which is preliminary data.</text>
</comment>
<sequence length="101" mass="10977">MQVQLATGTCVTTRTVAEFAGRLAALQVEDDVLIDVSELDEVDLTFIQLIDAHRNDRAGTGRALALSARGHEPITLLLSRCGYLEGADQSDIEFWTGEVSE</sequence>
<accession>A0ABU8RQN8</accession>
<protein>
    <recommendedName>
        <fullName evidence="3">STAS domain-containing protein</fullName>
    </recommendedName>
</protein>
<name>A0ABU8RQN8_9SPHN</name>
<proteinExistence type="predicted"/>
<dbReference type="RefSeq" id="WP_339585263.1">
    <property type="nucleotide sequence ID" value="NZ_JBBHJZ010000001.1"/>
</dbReference>
<evidence type="ECO:0000313" key="1">
    <source>
        <dbReference type="EMBL" id="MEJ5975303.1"/>
    </source>
</evidence>
<evidence type="ECO:0000313" key="2">
    <source>
        <dbReference type="Proteomes" id="UP001361239"/>
    </source>
</evidence>
<dbReference type="Proteomes" id="UP001361239">
    <property type="component" value="Unassembled WGS sequence"/>
</dbReference>